<evidence type="ECO:0000313" key="4">
    <source>
        <dbReference type="Proteomes" id="UP000195991"/>
    </source>
</evidence>
<dbReference type="RefSeq" id="WP_016136406.1">
    <property type="nucleotide sequence ID" value="NZ_FMBI01000031.1"/>
</dbReference>
<dbReference type="AlphaFoldDB" id="A0A1C4E8U5"/>
<feature type="transmembrane region" description="Helical" evidence="1">
    <location>
        <begin position="112"/>
        <end position="137"/>
    </location>
</feature>
<protein>
    <recommendedName>
        <fullName evidence="6">PXO1-74</fullName>
    </recommendedName>
</protein>
<organism evidence="2 4">
    <name type="scientific">Bacillus thuringiensis</name>
    <dbReference type="NCBI Taxonomy" id="1428"/>
    <lineage>
        <taxon>Bacteria</taxon>
        <taxon>Bacillati</taxon>
        <taxon>Bacillota</taxon>
        <taxon>Bacilli</taxon>
        <taxon>Bacillales</taxon>
        <taxon>Bacillaceae</taxon>
        <taxon>Bacillus</taxon>
        <taxon>Bacillus cereus group</taxon>
    </lineage>
</organism>
<reference evidence="3 5" key="2">
    <citation type="submission" date="2019-03" db="EMBL/GenBank/DDBJ databases">
        <title>Above-ground endophytic microbial communities from plants in different locations in the United States.</title>
        <authorList>
            <person name="Frank C."/>
        </authorList>
    </citation>
    <scope>NUCLEOTIDE SEQUENCE [LARGE SCALE GENOMIC DNA]</scope>
    <source>
        <strain evidence="3 5">LP_2_YM</strain>
    </source>
</reference>
<accession>A0A1C4E8U5</accession>
<sequence length="139" mass="14389">MRHVLRGRVRVLGSFCVLRAKTPGGAGIMLNWLSAKLMTTSVGDFLLAKGSFTKGLGGNGGKGDAATVQNSMNTLVKTLIGFGSIWVVACVVFAAIKLSGAQGKNPENRTQAMVGLACAAIGGFVMIKAYDIAAWVATI</sequence>
<gene>
    <name evidence="2" type="ORF">BTT61001_02968</name>
    <name evidence="3" type="ORF">EC910_12531</name>
</gene>
<evidence type="ECO:0000256" key="1">
    <source>
        <dbReference type="SAM" id="Phobius"/>
    </source>
</evidence>
<evidence type="ECO:0000313" key="3">
    <source>
        <dbReference type="EMBL" id="TCW47110.1"/>
    </source>
</evidence>
<dbReference type="Proteomes" id="UP000295285">
    <property type="component" value="Unassembled WGS sequence"/>
</dbReference>
<dbReference type="EMBL" id="SMDG01000025">
    <property type="protein sequence ID" value="TCW47110.1"/>
    <property type="molecule type" value="Genomic_DNA"/>
</dbReference>
<proteinExistence type="predicted"/>
<reference evidence="2 4" key="1">
    <citation type="submission" date="2016-08" db="EMBL/GenBank/DDBJ databases">
        <authorList>
            <person name="Seilhamer J.J."/>
        </authorList>
    </citation>
    <scope>NUCLEOTIDE SEQUENCE [LARGE SCALE GENOMIC DNA]</scope>
    <source>
        <strain evidence="2 4">IEBC_T61001</strain>
    </source>
</reference>
<keyword evidence="1" id="KW-0812">Transmembrane</keyword>
<evidence type="ECO:0000313" key="5">
    <source>
        <dbReference type="Proteomes" id="UP000295285"/>
    </source>
</evidence>
<feature type="transmembrane region" description="Helical" evidence="1">
    <location>
        <begin position="79"/>
        <end position="100"/>
    </location>
</feature>
<dbReference type="Proteomes" id="UP000195991">
    <property type="component" value="Unassembled WGS sequence"/>
</dbReference>
<dbReference type="EMBL" id="FMBI01000031">
    <property type="protein sequence ID" value="SCC39965.1"/>
    <property type="molecule type" value="Genomic_DNA"/>
</dbReference>
<evidence type="ECO:0000313" key="2">
    <source>
        <dbReference type="EMBL" id="SCC39965.1"/>
    </source>
</evidence>
<name>A0A1C4E8U5_BACTU</name>
<keyword evidence="1" id="KW-0472">Membrane</keyword>
<keyword evidence="1" id="KW-1133">Transmembrane helix</keyword>
<evidence type="ECO:0008006" key="6">
    <source>
        <dbReference type="Google" id="ProtNLM"/>
    </source>
</evidence>